<evidence type="ECO:0000313" key="2">
    <source>
        <dbReference type="EMBL" id="KAJ8869507.1"/>
    </source>
</evidence>
<gene>
    <name evidence="2" type="ORF">PR048_028498</name>
</gene>
<protein>
    <submittedName>
        <fullName evidence="2">Uncharacterized protein</fullName>
    </submittedName>
</protein>
<organism evidence="2 3">
    <name type="scientific">Dryococelus australis</name>
    <dbReference type="NCBI Taxonomy" id="614101"/>
    <lineage>
        <taxon>Eukaryota</taxon>
        <taxon>Metazoa</taxon>
        <taxon>Ecdysozoa</taxon>
        <taxon>Arthropoda</taxon>
        <taxon>Hexapoda</taxon>
        <taxon>Insecta</taxon>
        <taxon>Pterygota</taxon>
        <taxon>Neoptera</taxon>
        <taxon>Polyneoptera</taxon>
        <taxon>Phasmatodea</taxon>
        <taxon>Verophasmatodea</taxon>
        <taxon>Anareolatae</taxon>
        <taxon>Phasmatidae</taxon>
        <taxon>Eurycanthinae</taxon>
        <taxon>Dryococelus</taxon>
    </lineage>
</organism>
<proteinExistence type="predicted"/>
<comment type="caution">
    <text evidence="2">The sequence shown here is derived from an EMBL/GenBank/DDBJ whole genome shotgun (WGS) entry which is preliminary data.</text>
</comment>
<name>A0ABQ9GBF3_9NEOP</name>
<sequence>MEAGASPTKRPSTSNIASRHPAVCQGWPTVPGPCCAPHIDSAFIRPVSHSRRGPITGRSTTSAVSSELFCGVTNRLHCAIVTLCRLDFIANGRHLMGVAISAVCRLRYTQSQYLELSLDTRHAFVFISVTRKSIAMFGRRNENTGNLSALCVKATRQNQLPTGWGGRVIILLASHQGKPGSIPGRVTGFSQVGIVPDDAVGRSEVDMEQRRNERAGGGGNSEKTRQPAALYGTIPTCGNPGVTQPGIERVPPWWEASSLTAHPPQPLLTEYEQFVSVSLPSDDIFSGPVSLLATCCSCRADSALSGCRCNDPCHDSWRRLSRSPKANDIATRRTKDSIRRLPINNTIKRRTQFGTRWARITSRNERRSEKDEVMKLNTARHAQATEMRAEDSDLQIGYRAKWHGGRPSVSHSGGPVFESLSAYCDFGYPWFPEITPRECWVGSLIQTIHSWSIPCSSEHGRNQPEVAPCTMCAGRFLNTSRIKDVSPDTPAECPGATSRPVQLHQLRSCSYQVVHSNTLPRACLRSRRIASVDRSFCSTEVARRTRWSAHRRPSFSNAPGTYGHSRRPADTKARSGFYSRDDPGPERSLRIETRASLKMVSRRLAQWLPISDNETGEAGHLDEWRIVVREEILNALDIEVFGADKGDRDEVGETGDLRKNPPTNGIVRHDSHMRKSGVIRPGIEPGSPWEANRPATVASGKLYAVKYIKTYKLMYYDLTLYLSEREEKEGSGGVTAYPLNAELTRARRQSATWPPESEGKGLMANTSHFLPASAHSHHGQTA</sequence>
<feature type="region of interest" description="Disordered" evidence="1">
    <location>
        <begin position="647"/>
        <end position="669"/>
    </location>
</feature>
<feature type="compositionally biased region" description="Basic and acidic residues" evidence="1">
    <location>
        <begin position="647"/>
        <end position="659"/>
    </location>
</feature>
<feature type="compositionally biased region" description="Basic and acidic residues" evidence="1">
    <location>
        <begin position="202"/>
        <end position="214"/>
    </location>
</feature>
<evidence type="ECO:0000256" key="1">
    <source>
        <dbReference type="SAM" id="MobiDB-lite"/>
    </source>
</evidence>
<evidence type="ECO:0000313" key="3">
    <source>
        <dbReference type="Proteomes" id="UP001159363"/>
    </source>
</evidence>
<keyword evidence="3" id="KW-1185">Reference proteome</keyword>
<reference evidence="2 3" key="1">
    <citation type="submission" date="2023-02" db="EMBL/GenBank/DDBJ databases">
        <title>LHISI_Scaffold_Assembly.</title>
        <authorList>
            <person name="Stuart O.P."/>
            <person name="Cleave R."/>
            <person name="Magrath M.J.L."/>
            <person name="Mikheyev A.S."/>
        </authorList>
    </citation>
    <scope>NUCLEOTIDE SEQUENCE [LARGE SCALE GENOMIC DNA]</scope>
    <source>
        <strain evidence="2">Daus_M_001</strain>
        <tissue evidence="2">Leg muscle</tissue>
    </source>
</reference>
<dbReference type="EMBL" id="JARBHB010000013">
    <property type="protein sequence ID" value="KAJ8869507.1"/>
    <property type="molecule type" value="Genomic_DNA"/>
</dbReference>
<feature type="compositionally biased region" description="Basic and acidic residues" evidence="1">
    <location>
        <begin position="567"/>
        <end position="587"/>
    </location>
</feature>
<dbReference type="Proteomes" id="UP001159363">
    <property type="component" value="Chromosome 12"/>
</dbReference>
<feature type="region of interest" description="Disordered" evidence="1">
    <location>
        <begin position="548"/>
        <end position="587"/>
    </location>
</feature>
<feature type="region of interest" description="Disordered" evidence="1">
    <location>
        <begin position="202"/>
        <end position="226"/>
    </location>
</feature>
<accession>A0ABQ9GBF3</accession>